<dbReference type="Proteomes" id="UP000214588">
    <property type="component" value="Unassembled WGS sequence"/>
</dbReference>
<reference evidence="4 5" key="1">
    <citation type="submission" date="2017-06" db="EMBL/GenBank/DDBJ databases">
        <title>Draft Genome Sequence of Natranaerobius trueperi halophilic, alkalithermophilic bacteria from soda lakes.</title>
        <authorList>
            <person name="Zhao B."/>
        </authorList>
    </citation>
    <scope>NUCLEOTIDE SEQUENCE [LARGE SCALE GENOMIC DNA]</scope>
    <source>
        <strain evidence="4 5">DSM 18760</strain>
    </source>
</reference>
<comment type="caution">
    <text evidence="4">The sequence shown here is derived from an EMBL/GenBank/DDBJ whole genome shotgun (WGS) entry which is preliminary data.</text>
</comment>
<dbReference type="EMBL" id="NIQC01000039">
    <property type="protein sequence ID" value="OWZ82829.1"/>
    <property type="molecule type" value="Genomic_DNA"/>
</dbReference>
<accession>A0A226BXA2</accession>
<name>A0A226BXA2_9FIRM</name>
<dbReference type="RefSeq" id="WP_089024471.1">
    <property type="nucleotide sequence ID" value="NZ_NIQC01000039.1"/>
</dbReference>
<evidence type="ECO:0000256" key="1">
    <source>
        <dbReference type="SAM" id="Coils"/>
    </source>
</evidence>
<protein>
    <submittedName>
        <fullName evidence="4">Uncharacterized protein</fullName>
    </submittedName>
</protein>
<evidence type="ECO:0000256" key="3">
    <source>
        <dbReference type="SAM" id="SignalP"/>
    </source>
</evidence>
<feature type="signal peptide" evidence="3">
    <location>
        <begin position="1"/>
        <end position="23"/>
    </location>
</feature>
<dbReference type="AlphaFoldDB" id="A0A226BXA2"/>
<keyword evidence="1" id="KW-0175">Coiled coil</keyword>
<keyword evidence="5" id="KW-1185">Reference proteome</keyword>
<organism evidence="4 5">
    <name type="scientific">Natranaerobius trueperi</name>
    <dbReference type="NCBI Taxonomy" id="759412"/>
    <lineage>
        <taxon>Bacteria</taxon>
        <taxon>Bacillati</taxon>
        <taxon>Bacillota</taxon>
        <taxon>Clostridia</taxon>
        <taxon>Natranaerobiales</taxon>
        <taxon>Natranaerobiaceae</taxon>
        <taxon>Natranaerobius</taxon>
    </lineage>
</organism>
<feature type="compositionally biased region" description="Acidic residues" evidence="2">
    <location>
        <begin position="73"/>
        <end position="109"/>
    </location>
</feature>
<feature type="chain" id="PRO_5013347812" evidence="3">
    <location>
        <begin position="24"/>
        <end position="316"/>
    </location>
</feature>
<evidence type="ECO:0000313" key="5">
    <source>
        <dbReference type="Proteomes" id="UP000214588"/>
    </source>
</evidence>
<sequence>MRLNKLLLLFLTTLLLMTTSACMEEEEEDNDEAEDEVEELEELVEEIELTTLDILIQADLLPLADAPPVLAQENDEEEEDENDEEEDENDDEEGEDDEVEENGDDEMEEELQEDITFEKTILNEILNKELEDHEEDDEELLIESSEEIWDDIKDSVTELYESWNELESMLDEKGVPSEVIDPFEQELDTLTVSSSDHDHWKTLISANNLTLHLYNFKSFFSDEVTAQVFEIKYHVRNTVLMTAEENTEEAQNSIDKINELSKEIEIEFSEDENEKLYERFMTSLDDLEEEQNLDLIKLKASSTMENTVELISSIEE</sequence>
<gene>
    <name evidence="4" type="ORF">CDO51_12005</name>
</gene>
<evidence type="ECO:0000256" key="2">
    <source>
        <dbReference type="SAM" id="MobiDB-lite"/>
    </source>
</evidence>
<keyword evidence="3" id="KW-0732">Signal</keyword>
<proteinExistence type="predicted"/>
<dbReference type="PROSITE" id="PS51257">
    <property type="entry name" value="PROKAR_LIPOPROTEIN"/>
    <property type="match status" value="1"/>
</dbReference>
<evidence type="ECO:0000313" key="4">
    <source>
        <dbReference type="EMBL" id="OWZ82829.1"/>
    </source>
</evidence>
<feature type="region of interest" description="Disordered" evidence="2">
    <location>
        <begin position="66"/>
        <end position="109"/>
    </location>
</feature>
<feature type="coiled-coil region" evidence="1">
    <location>
        <begin position="240"/>
        <end position="290"/>
    </location>
</feature>
<dbReference type="OrthoDB" id="1953300at2"/>